<sequence length="391" mass="43767">MGSIGSQERLQIRRDDLQAHWDLQRQKLSALEREKILETRVEEEMRLEGKIKRIKDQLQSLEEELVLVERELQSAQSALTPDQAQADAGLDISPSPAMPSPAMPSPGMPGQTHIVNQGSIGVNIGQSCAPVHIHMPSVPGMEKALQPILPYEPEMIEIPEGPFLMGSQPEEGYPEHERPQHSVHLPAFFISTTPITNAQYEHFVRQSGHDAPKGWLLRKPPSEKHDHPVTQVNWHDAAAYCAWLYGQSGRAYRLPTEAEWEKAARFSDARLYPWGNEWQVHCCNYGAEDTSPVDAFPQGASAYGCLDMLGNVREWTSTIWGSSPTQADFFYPFQQDGRDATSFPGAGSVFRIHRGGSFRDTPIHLRCSARGFSPESSKVAWCGFRVVMVKE</sequence>
<reference evidence="3" key="1">
    <citation type="journal article" date="2024" name="Syst. Appl. Microbiol.">
        <title>First single-strain enrichments of Electrothrix cable bacteria, description of E. aestuarii sp. nov. and E. rattekaaiensis sp. nov., and proposal of a cable bacteria taxonomy following the rules of the SeqCode.</title>
        <authorList>
            <person name="Plum-Jensen L.E."/>
            <person name="Schramm A."/>
            <person name="Marshall I.P.G."/>
        </authorList>
    </citation>
    <scope>NUCLEOTIDE SEQUENCE</scope>
    <source>
        <strain evidence="3">Rat1</strain>
    </source>
</reference>
<reference evidence="3" key="2">
    <citation type="submission" date="2024-06" db="EMBL/GenBank/DDBJ databases">
        <authorList>
            <person name="Plum-Jensen L.E."/>
            <person name="Schramm A."/>
            <person name="Marshall I.P.G."/>
        </authorList>
    </citation>
    <scope>NUCLEOTIDE SEQUENCE</scope>
    <source>
        <strain evidence="3">Rat1</strain>
    </source>
</reference>
<dbReference type="PANTHER" id="PTHR23150:SF19">
    <property type="entry name" value="FORMYLGLYCINE-GENERATING ENZYME"/>
    <property type="match status" value="1"/>
</dbReference>
<dbReference type="InterPro" id="IPR005532">
    <property type="entry name" value="SUMF_dom"/>
</dbReference>
<dbReference type="SUPFAM" id="SSF56436">
    <property type="entry name" value="C-type lectin-like"/>
    <property type="match status" value="1"/>
</dbReference>
<dbReference type="EMBL" id="CP159373">
    <property type="protein sequence ID" value="XCN75359.1"/>
    <property type="molecule type" value="Genomic_DNA"/>
</dbReference>
<feature type="region of interest" description="Disordered" evidence="1">
    <location>
        <begin position="77"/>
        <end position="99"/>
    </location>
</feature>
<proteinExistence type="predicted"/>
<dbReference type="PANTHER" id="PTHR23150">
    <property type="entry name" value="SULFATASE MODIFYING FACTOR 1, 2"/>
    <property type="match status" value="1"/>
</dbReference>
<dbReference type="Gene3D" id="3.90.1580.10">
    <property type="entry name" value="paralog of FGE (formylglycine-generating enzyme)"/>
    <property type="match status" value="1"/>
</dbReference>
<gene>
    <name evidence="3" type="ORF">Q3M24_11715</name>
</gene>
<organism evidence="3">
    <name type="scientific">Candidatus Electrothrix aestuarii</name>
    <dbReference type="NCBI Taxonomy" id="3062594"/>
    <lineage>
        <taxon>Bacteria</taxon>
        <taxon>Pseudomonadati</taxon>
        <taxon>Thermodesulfobacteriota</taxon>
        <taxon>Desulfobulbia</taxon>
        <taxon>Desulfobulbales</taxon>
        <taxon>Desulfobulbaceae</taxon>
        <taxon>Candidatus Electrothrix</taxon>
    </lineage>
</organism>
<dbReference type="GO" id="GO:0120147">
    <property type="term" value="F:formylglycine-generating oxidase activity"/>
    <property type="evidence" value="ECO:0007669"/>
    <property type="project" value="TreeGrafter"/>
</dbReference>
<dbReference type="InterPro" id="IPR016187">
    <property type="entry name" value="CTDL_fold"/>
</dbReference>
<dbReference type="Pfam" id="PF03781">
    <property type="entry name" value="FGE-sulfatase"/>
    <property type="match status" value="1"/>
</dbReference>
<evidence type="ECO:0000313" key="3">
    <source>
        <dbReference type="EMBL" id="XCN75359.1"/>
    </source>
</evidence>
<dbReference type="KEGG" id="eaj:Q3M24_11715"/>
<accession>A0AAU8M1D3</accession>
<dbReference type="InterPro" id="IPR051043">
    <property type="entry name" value="Sulfatase_Mod_Factor_Kinase"/>
</dbReference>
<evidence type="ECO:0000256" key="1">
    <source>
        <dbReference type="SAM" id="MobiDB-lite"/>
    </source>
</evidence>
<feature type="domain" description="Sulfatase-modifying factor enzyme-like" evidence="2">
    <location>
        <begin position="152"/>
        <end position="387"/>
    </location>
</feature>
<evidence type="ECO:0000259" key="2">
    <source>
        <dbReference type="Pfam" id="PF03781"/>
    </source>
</evidence>
<protein>
    <submittedName>
        <fullName evidence="3">Formylglycine-generating enzyme family protein</fullName>
    </submittedName>
</protein>
<dbReference type="InterPro" id="IPR042095">
    <property type="entry name" value="SUMF_sf"/>
</dbReference>
<dbReference type="AlphaFoldDB" id="A0AAU8M1D3"/>
<name>A0AAU8M1D3_9BACT</name>